<name>A0ABQ8UMX8_9EUKA</name>
<proteinExistence type="predicted"/>
<evidence type="ECO:0008006" key="3">
    <source>
        <dbReference type="Google" id="ProtNLM"/>
    </source>
</evidence>
<dbReference type="Gene3D" id="3.10.450.50">
    <property type="match status" value="1"/>
</dbReference>
<dbReference type="SUPFAM" id="SSF54427">
    <property type="entry name" value="NTF2-like"/>
    <property type="match status" value="1"/>
</dbReference>
<sequence>MAEIMEEEDAMEIICGTFGCPATPARKTYASLIGFVGYVGDWDNEWIAEDAIWWVSGDMPTSGENNRRSYSNNIAFNKRTFSPRGLRAVVKNCFGHDRNVSVELSLDGVDRMGRPLQLEICMNFVLGGGKVKRINEYTDTKKVMAFFHTH</sequence>
<accession>A0ABQ8UMX8</accession>
<dbReference type="Proteomes" id="UP001141327">
    <property type="component" value="Unassembled WGS sequence"/>
</dbReference>
<reference evidence="1" key="1">
    <citation type="journal article" date="2022" name="bioRxiv">
        <title>Genomics of Preaxostyla Flagellates Illuminates Evolutionary Transitions and the Path Towards Mitochondrial Loss.</title>
        <authorList>
            <person name="Novak L.V.F."/>
            <person name="Treitli S.C."/>
            <person name="Pyrih J."/>
            <person name="Halakuc P."/>
            <person name="Pipaliya S.V."/>
            <person name="Vacek V."/>
            <person name="Brzon O."/>
            <person name="Soukal P."/>
            <person name="Eme L."/>
            <person name="Dacks J.B."/>
            <person name="Karnkowska A."/>
            <person name="Elias M."/>
            <person name="Hampl V."/>
        </authorList>
    </citation>
    <scope>NUCLEOTIDE SEQUENCE</scope>
    <source>
        <strain evidence="1">RCP-MX</strain>
    </source>
</reference>
<keyword evidence="2" id="KW-1185">Reference proteome</keyword>
<comment type="caution">
    <text evidence="1">The sequence shown here is derived from an EMBL/GenBank/DDBJ whole genome shotgun (WGS) entry which is preliminary data.</text>
</comment>
<evidence type="ECO:0000313" key="2">
    <source>
        <dbReference type="Proteomes" id="UP001141327"/>
    </source>
</evidence>
<organism evidence="1 2">
    <name type="scientific">Paratrimastix pyriformis</name>
    <dbReference type="NCBI Taxonomy" id="342808"/>
    <lineage>
        <taxon>Eukaryota</taxon>
        <taxon>Metamonada</taxon>
        <taxon>Preaxostyla</taxon>
        <taxon>Paratrimastigidae</taxon>
        <taxon>Paratrimastix</taxon>
    </lineage>
</organism>
<protein>
    <recommendedName>
        <fullName evidence="3">SnoaL-like domain-containing protein</fullName>
    </recommendedName>
</protein>
<dbReference type="EMBL" id="JAPMOS010000012">
    <property type="protein sequence ID" value="KAJ4460539.1"/>
    <property type="molecule type" value="Genomic_DNA"/>
</dbReference>
<gene>
    <name evidence="1" type="ORF">PAPYR_3161</name>
</gene>
<evidence type="ECO:0000313" key="1">
    <source>
        <dbReference type="EMBL" id="KAJ4460539.1"/>
    </source>
</evidence>
<dbReference type="InterPro" id="IPR032710">
    <property type="entry name" value="NTF2-like_dom_sf"/>
</dbReference>